<feature type="binding site" evidence="12">
    <location>
        <position position="99"/>
    </location>
    <ligand>
        <name>Na(+)</name>
        <dbReference type="ChEBI" id="CHEBI:29101"/>
        <note>structural</note>
    </ligand>
</feature>
<dbReference type="GO" id="GO:0046872">
    <property type="term" value="F:metal ion binding"/>
    <property type="evidence" value="ECO:0007669"/>
    <property type="project" value="UniProtKB-KW"/>
</dbReference>
<evidence type="ECO:0000256" key="4">
    <source>
        <dbReference type="ARBA" id="ARBA00022692"/>
    </source>
</evidence>
<evidence type="ECO:0000313" key="13">
    <source>
        <dbReference type="EMBL" id="SNS17137.1"/>
    </source>
</evidence>
<comment type="function">
    <text evidence="12">Fluoride-specific ion channel. Important for reducing fluoride concentration in the cell, thus reducing its toxicity.</text>
</comment>
<dbReference type="GO" id="GO:0005886">
    <property type="term" value="C:plasma membrane"/>
    <property type="evidence" value="ECO:0007669"/>
    <property type="project" value="UniProtKB-SubCell"/>
</dbReference>
<name>A0A239CAA7_9RHOB</name>
<evidence type="ECO:0000256" key="7">
    <source>
        <dbReference type="ARBA" id="ARBA00023065"/>
    </source>
</evidence>
<evidence type="ECO:0000256" key="3">
    <source>
        <dbReference type="ARBA" id="ARBA00022519"/>
    </source>
</evidence>
<evidence type="ECO:0000256" key="6">
    <source>
        <dbReference type="ARBA" id="ARBA00023053"/>
    </source>
</evidence>
<dbReference type="NCBIfam" id="TIGR00494">
    <property type="entry name" value="crcB"/>
    <property type="match status" value="1"/>
</dbReference>
<accession>A0A239CAA7</accession>
<feature type="transmembrane region" description="Helical" evidence="12">
    <location>
        <begin position="121"/>
        <end position="145"/>
    </location>
</feature>
<keyword evidence="8 12" id="KW-0472">Membrane</keyword>
<dbReference type="PANTHER" id="PTHR28259:SF1">
    <property type="entry name" value="FLUORIDE EXPORT PROTEIN 1-RELATED"/>
    <property type="match status" value="1"/>
</dbReference>
<dbReference type="GO" id="GO:0140114">
    <property type="term" value="P:cellular detoxification of fluoride"/>
    <property type="evidence" value="ECO:0007669"/>
    <property type="project" value="UniProtKB-UniRule"/>
</dbReference>
<dbReference type="PANTHER" id="PTHR28259">
    <property type="entry name" value="FLUORIDE EXPORT PROTEIN 1-RELATED"/>
    <property type="match status" value="1"/>
</dbReference>
<keyword evidence="5 12" id="KW-1133">Transmembrane helix</keyword>
<keyword evidence="12" id="KW-0813">Transport</keyword>
<reference evidence="13 14" key="1">
    <citation type="submission" date="2017-06" db="EMBL/GenBank/DDBJ databases">
        <authorList>
            <person name="Kim H.J."/>
            <person name="Triplett B.A."/>
        </authorList>
    </citation>
    <scope>NUCLEOTIDE SEQUENCE [LARGE SCALE GENOMIC DNA]</scope>
    <source>
        <strain evidence="13 14">DSM 11445</strain>
    </source>
</reference>
<feature type="transmembrane region" description="Helical" evidence="12">
    <location>
        <begin position="89"/>
        <end position="109"/>
    </location>
</feature>
<evidence type="ECO:0000256" key="5">
    <source>
        <dbReference type="ARBA" id="ARBA00022989"/>
    </source>
</evidence>
<dbReference type="Proteomes" id="UP000198440">
    <property type="component" value="Unassembled WGS sequence"/>
</dbReference>
<dbReference type="NCBIfam" id="NF010791">
    <property type="entry name" value="PRK14195.1"/>
    <property type="match status" value="1"/>
</dbReference>
<comment type="similarity">
    <text evidence="10 12">Belongs to the fluoride channel Fluc/FEX (TC 1.A.43) family.</text>
</comment>
<keyword evidence="3" id="KW-0997">Cell inner membrane</keyword>
<sequence length="150" mass="15528">MERQVPQARKPVRRLTSARHTAMSARMAPILQVALGGALGASARYLTGIAAARLLGKGFPWGTLTVNILGSFLMGVLVVALLHLSANRFAPLLMTGLLGGFTTFSAFSLDAVTLYERGQVGVAAGYVAASVVLSIAALFAGLALARSVTT</sequence>
<dbReference type="InterPro" id="IPR003691">
    <property type="entry name" value="FluC"/>
</dbReference>
<keyword evidence="7 12" id="KW-0406">Ion transport</keyword>
<keyword evidence="9 12" id="KW-0407">Ion channel</keyword>
<evidence type="ECO:0000256" key="12">
    <source>
        <dbReference type="HAMAP-Rule" id="MF_00454"/>
    </source>
</evidence>
<protein>
    <recommendedName>
        <fullName evidence="12">Fluoride-specific ion channel FluC</fullName>
    </recommendedName>
</protein>
<gene>
    <name evidence="12" type="primary">fluC</name>
    <name evidence="12" type="synonym">crcB</name>
    <name evidence="13" type="ORF">SAMN04488078_100635</name>
</gene>
<keyword evidence="4 12" id="KW-0812">Transmembrane</keyword>
<keyword evidence="6 12" id="KW-0915">Sodium</keyword>
<keyword evidence="12" id="KW-0479">Metal-binding</keyword>
<dbReference type="EMBL" id="FZON01000006">
    <property type="protein sequence ID" value="SNS17137.1"/>
    <property type="molecule type" value="Genomic_DNA"/>
</dbReference>
<comment type="activity regulation">
    <text evidence="12">Na(+) is not transported, but it plays an essential structural role and its presence is essential for fluoride channel function.</text>
</comment>
<dbReference type="GO" id="GO:0062054">
    <property type="term" value="F:fluoride channel activity"/>
    <property type="evidence" value="ECO:0007669"/>
    <property type="project" value="UniProtKB-UniRule"/>
</dbReference>
<evidence type="ECO:0000256" key="9">
    <source>
        <dbReference type="ARBA" id="ARBA00023303"/>
    </source>
</evidence>
<feature type="transmembrane region" description="Helical" evidence="12">
    <location>
        <begin position="59"/>
        <end position="82"/>
    </location>
</feature>
<evidence type="ECO:0000313" key="14">
    <source>
        <dbReference type="Proteomes" id="UP000198440"/>
    </source>
</evidence>
<dbReference type="AlphaFoldDB" id="A0A239CAA7"/>
<dbReference type="NCBIfam" id="NF010805">
    <property type="entry name" value="PRK14209.1"/>
    <property type="match status" value="1"/>
</dbReference>
<keyword evidence="2 12" id="KW-1003">Cell membrane</keyword>
<dbReference type="HAMAP" id="MF_00454">
    <property type="entry name" value="FluC"/>
    <property type="match status" value="1"/>
</dbReference>
<evidence type="ECO:0000256" key="1">
    <source>
        <dbReference type="ARBA" id="ARBA00004651"/>
    </source>
</evidence>
<comment type="catalytic activity">
    <reaction evidence="11">
        <text>fluoride(in) = fluoride(out)</text>
        <dbReference type="Rhea" id="RHEA:76159"/>
        <dbReference type="ChEBI" id="CHEBI:17051"/>
    </reaction>
    <physiologicalReaction direction="left-to-right" evidence="11">
        <dbReference type="Rhea" id="RHEA:76160"/>
    </physiologicalReaction>
</comment>
<feature type="binding site" evidence="12">
    <location>
        <position position="102"/>
    </location>
    <ligand>
        <name>Na(+)</name>
        <dbReference type="ChEBI" id="CHEBI:29101"/>
        <note>structural</note>
    </ligand>
</feature>
<organism evidence="13 14">
    <name type="scientific">Antarctobacter heliothermus</name>
    <dbReference type="NCBI Taxonomy" id="74033"/>
    <lineage>
        <taxon>Bacteria</taxon>
        <taxon>Pseudomonadati</taxon>
        <taxon>Pseudomonadota</taxon>
        <taxon>Alphaproteobacteria</taxon>
        <taxon>Rhodobacterales</taxon>
        <taxon>Roseobacteraceae</taxon>
        <taxon>Antarctobacter</taxon>
    </lineage>
</organism>
<proteinExistence type="inferred from homology"/>
<comment type="subcellular location">
    <subcellularLocation>
        <location evidence="1 12">Cell membrane</location>
        <topology evidence="1 12">Multi-pass membrane protein</topology>
    </subcellularLocation>
</comment>
<evidence type="ECO:0000256" key="2">
    <source>
        <dbReference type="ARBA" id="ARBA00022475"/>
    </source>
</evidence>
<evidence type="ECO:0000256" key="11">
    <source>
        <dbReference type="ARBA" id="ARBA00035585"/>
    </source>
</evidence>
<evidence type="ECO:0000256" key="10">
    <source>
        <dbReference type="ARBA" id="ARBA00035120"/>
    </source>
</evidence>
<dbReference type="Pfam" id="PF02537">
    <property type="entry name" value="CRCB"/>
    <property type="match status" value="1"/>
</dbReference>
<evidence type="ECO:0000256" key="8">
    <source>
        <dbReference type="ARBA" id="ARBA00023136"/>
    </source>
</evidence>